<evidence type="ECO:0000313" key="1">
    <source>
        <dbReference type="EMBL" id="DAD78524.1"/>
    </source>
</evidence>
<dbReference type="InterPro" id="IPR019289">
    <property type="entry name" value="Phage_tail_E/E"/>
</dbReference>
<organism evidence="1">
    <name type="scientific">Caudovirales sp. ctCiv1</name>
    <dbReference type="NCBI Taxonomy" id="2826769"/>
    <lineage>
        <taxon>Viruses</taxon>
        <taxon>Duplodnaviria</taxon>
        <taxon>Heunggongvirae</taxon>
        <taxon>Uroviricota</taxon>
        <taxon>Caudoviricetes</taxon>
    </lineage>
</organism>
<accession>A0A8S5M8I4</accession>
<name>A0A8S5M8I4_9CAUD</name>
<protein>
    <submittedName>
        <fullName evidence="1">Tail assembly chaperone</fullName>
    </submittedName>
</protein>
<dbReference type="EMBL" id="BK014846">
    <property type="protein sequence ID" value="DAD78524.1"/>
    <property type="molecule type" value="Genomic_DNA"/>
</dbReference>
<reference evidence="1" key="1">
    <citation type="journal article" date="2021" name="Proc. Natl. Acad. Sci. U.S.A.">
        <title>A Catalog of Tens of Thousands of Viruses from Human Metagenomes Reveals Hidden Associations with Chronic Diseases.</title>
        <authorList>
            <person name="Tisza M.J."/>
            <person name="Buck C.B."/>
        </authorList>
    </citation>
    <scope>NUCLEOTIDE SEQUENCE</scope>
    <source>
        <strain evidence="1">CtCiv1</strain>
    </source>
</reference>
<proteinExistence type="predicted"/>
<dbReference type="Pfam" id="PF10109">
    <property type="entry name" value="Phage_TAC_7"/>
    <property type="match status" value="1"/>
</dbReference>
<sequence>MNKENEVNILKQEAEEENPLLLVLRKPYEFEGKDYKDVDLSGLDDLTAKDMIAVNRQLDRNGSTSFLPEMTLDYACTLAARATKLPIEFFTGLHPKDAQKLKSKVTGFLYGSE</sequence>